<name>A0AAJ1VAP8_9FLAO</name>
<protein>
    <submittedName>
        <fullName evidence="1">Uncharacterized protein</fullName>
    </submittedName>
</protein>
<sequence length="182" mass="20892">MRIIPTEKIIALAISKILPDVNIGYGNRLELHKFLANGKALDHQNFIISTDDKNYKQYPLIWVVGSILTDSIEDNLFLAKKARIIFSVNNACISDTNDQREVKSYSILSPIAEKVIERFTKSQLVGFEDKLNPKYSFFREPNYSENQKENATIDIWDALVIDTNLILNTNCLTHKELIECRN</sequence>
<dbReference type="RefSeq" id="WP_286494132.1">
    <property type="nucleotide sequence ID" value="NZ_JACAGJ010000008.1"/>
</dbReference>
<comment type="caution">
    <text evidence="1">The sequence shown here is derived from an EMBL/GenBank/DDBJ whole genome shotgun (WGS) entry which is preliminary data.</text>
</comment>
<gene>
    <name evidence="1" type="ORF">HX001_14440</name>
</gene>
<dbReference type="Proteomes" id="UP001170959">
    <property type="component" value="Unassembled WGS sequence"/>
</dbReference>
<dbReference type="EMBL" id="JACAGJ010000008">
    <property type="protein sequence ID" value="MDM1073685.1"/>
    <property type="molecule type" value="Genomic_DNA"/>
</dbReference>
<accession>A0AAJ1VAP8</accession>
<evidence type="ECO:0000313" key="1">
    <source>
        <dbReference type="EMBL" id="MDM1073685.1"/>
    </source>
</evidence>
<reference evidence="1" key="2">
    <citation type="journal article" date="2022" name="Sci. Total Environ.">
        <title>Prevalence, transmission, and molecular epidemiology of tet(X)-positive bacteria among humans, animals, and environmental niches in China: An epidemiological, and genomic-based study.</title>
        <authorList>
            <person name="Dong N."/>
            <person name="Zeng Y."/>
            <person name="Cai C."/>
            <person name="Sun C."/>
            <person name="Lu J."/>
            <person name="Liu C."/>
            <person name="Zhou H."/>
            <person name="Sun Q."/>
            <person name="Shu L."/>
            <person name="Wang H."/>
            <person name="Wang Y."/>
            <person name="Wang S."/>
            <person name="Wu C."/>
            <person name="Chan E.W."/>
            <person name="Chen G."/>
            <person name="Shen Z."/>
            <person name="Chen S."/>
            <person name="Zhang R."/>
        </authorList>
    </citation>
    <scope>NUCLEOTIDE SEQUENCE</scope>
    <source>
        <strain evidence="1">R655-4</strain>
    </source>
</reference>
<reference evidence="1" key="1">
    <citation type="submission" date="2020-06" db="EMBL/GenBank/DDBJ databases">
        <authorList>
            <person name="Dong N."/>
        </authorList>
    </citation>
    <scope>NUCLEOTIDE SEQUENCE</scope>
    <source>
        <strain evidence="1">R655-4</strain>
    </source>
</reference>
<proteinExistence type="predicted"/>
<evidence type="ECO:0000313" key="2">
    <source>
        <dbReference type="Proteomes" id="UP001170959"/>
    </source>
</evidence>
<dbReference type="AlphaFoldDB" id="A0AAJ1VAP8"/>
<organism evidence="1 2">
    <name type="scientific">Empedobacter brevis</name>
    <dbReference type="NCBI Taxonomy" id="247"/>
    <lineage>
        <taxon>Bacteria</taxon>
        <taxon>Pseudomonadati</taxon>
        <taxon>Bacteroidota</taxon>
        <taxon>Flavobacteriia</taxon>
        <taxon>Flavobacteriales</taxon>
        <taxon>Weeksellaceae</taxon>
        <taxon>Empedobacter</taxon>
    </lineage>
</organism>